<protein>
    <recommendedName>
        <fullName evidence="10">Large-conductance mechanosensitive channel</fullName>
    </recommendedName>
</protein>
<evidence type="ECO:0000256" key="9">
    <source>
        <dbReference type="ARBA" id="ARBA00023303"/>
    </source>
</evidence>
<feature type="transmembrane region" description="Helical" evidence="10">
    <location>
        <begin position="18"/>
        <end position="38"/>
    </location>
</feature>
<dbReference type="NCBIfam" id="TIGR00220">
    <property type="entry name" value="mscL"/>
    <property type="match status" value="1"/>
</dbReference>
<dbReference type="EMBL" id="CP063845">
    <property type="protein sequence ID" value="UFP96666.1"/>
    <property type="molecule type" value="Genomic_DNA"/>
</dbReference>
<dbReference type="InterPro" id="IPR037673">
    <property type="entry name" value="MSC/AndL"/>
</dbReference>
<evidence type="ECO:0000256" key="3">
    <source>
        <dbReference type="ARBA" id="ARBA00022448"/>
    </source>
</evidence>
<dbReference type="HAMAP" id="MF_00115">
    <property type="entry name" value="MscL"/>
    <property type="match status" value="1"/>
</dbReference>
<dbReference type="PRINTS" id="PR01264">
    <property type="entry name" value="MECHCHANNEL"/>
</dbReference>
<evidence type="ECO:0000256" key="10">
    <source>
        <dbReference type="HAMAP-Rule" id="MF_00115"/>
    </source>
</evidence>
<dbReference type="Gene3D" id="1.10.1200.120">
    <property type="entry name" value="Large-conductance mechanosensitive channel, MscL, domain 1"/>
    <property type="match status" value="1"/>
</dbReference>
<evidence type="ECO:0000256" key="1">
    <source>
        <dbReference type="ARBA" id="ARBA00004651"/>
    </source>
</evidence>
<comment type="subunit">
    <text evidence="10">Homopentamer.</text>
</comment>
<keyword evidence="5 10" id="KW-0812">Transmembrane</keyword>
<dbReference type="PANTHER" id="PTHR30266:SF2">
    <property type="entry name" value="LARGE-CONDUCTANCE MECHANOSENSITIVE CHANNEL"/>
    <property type="match status" value="1"/>
</dbReference>
<keyword evidence="9 10" id="KW-0407">Ion channel</keyword>
<feature type="transmembrane region" description="Helical" evidence="10">
    <location>
        <begin position="79"/>
        <end position="105"/>
    </location>
</feature>
<evidence type="ECO:0000313" key="12">
    <source>
        <dbReference type="Proteomes" id="UP001054846"/>
    </source>
</evidence>
<name>A0ABY3PSM9_9CYAN</name>
<dbReference type="Proteomes" id="UP001054846">
    <property type="component" value="Chromosome"/>
</dbReference>
<dbReference type="SUPFAM" id="SSF81330">
    <property type="entry name" value="Gated mechanosensitive channel"/>
    <property type="match status" value="1"/>
</dbReference>
<dbReference type="PROSITE" id="PS01327">
    <property type="entry name" value="MSCL"/>
    <property type="match status" value="1"/>
</dbReference>
<reference evidence="11 12" key="1">
    <citation type="journal article" date="2021" name="Genome Biol. Evol.">
        <title>Complete Genome Sequencing of a Novel Gloeobacter Species from a Waterfall Cave in Mexico.</title>
        <authorList>
            <person name="Saw J.H."/>
            <person name="Cardona T."/>
            <person name="Montejano G."/>
        </authorList>
    </citation>
    <scope>NUCLEOTIDE SEQUENCE [LARGE SCALE GENOMIC DNA]</scope>
    <source>
        <strain evidence="11">MG652769</strain>
    </source>
</reference>
<gene>
    <name evidence="10 11" type="primary">mscL</name>
    <name evidence="11" type="ORF">ISF26_10835</name>
</gene>
<keyword evidence="7 10" id="KW-0406">Ion transport</keyword>
<evidence type="ECO:0000313" key="11">
    <source>
        <dbReference type="EMBL" id="UFP96666.1"/>
    </source>
</evidence>
<keyword evidence="12" id="KW-1185">Reference proteome</keyword>
<proteinExistence type="inferred from homology"/>
<keyword evidence="4 10" id="KW-1003">Cell membrane</keyword>
<keyword evidence="3 10" id="KW-0813">Transport</keyword>
<sequence>MFISTIGGFKMLDGFKQFLLRGNVVDLAVGVVIGAAFGKIVETLVSSFITPLIAAIGGQPDFSGLYFTINNSKFMYGQFINAVVSFLIIAAVVYFLVVLPVNALISQARKEPSPDPTTKKCPECASEIPITARRCPFCTSVLVGSPTK</sequence>
<dbReference type="InterPro" id="IPR019823">
    <property type="entry name" value="Mechanosensitive_channel_CS"/>
</dbReference>
<evidence type="ECO:0000256" key="4">
    <source>
        <dbReference type="ARBA" id="ARBA00022475"/>
    </source>
</evidence>
<evidence type="ECO:0000256" key="2">
    <source>
        <dbReference type="ARBA" id="ARBA00007254"/>
    </source>
</evidence>
<evidence type="ECO:0000256" key="6">
    <source>
        <dbReference type="ARBA" id="ARBA00022989"/>
    </source>
</evidence>
<dbReference type="InterPro" id="IPR001185">
    <property type="entry name" value="MS_channel"/>
</dbReference>
<dbReference type="Pfam" id="PF01741">
    <property type="entry name" value="MscL"/>
    <property type="match status" value="1"/>
</dbReference>
<keyword evidence="6 10" id="KW-1133">Transmembrane helix</keyword>
<feature type="transmembrane region" description="Helical" evidence="10">
    <location>
        <begin position="44"/>
        <end position="67"/>
    </location>
</feature>
<dbReference type="InterPro" id="IPR036019">
    <property type="entry name" value="MscL_channel"/>
</dbReference>
<comment type="subcellular location">
    <subcellularLocation>
        <location evidence="1 10">Cell membrane</location>
        <topology evidence="1 10">Multi-pass membrane protein</topology>
    </subcellularLocation>
</comment>
<keyword evidence="8 10" id="KW-0472">Membrane</keyword>
<evidence type="ECO:0000256" key="7">
    <source>
        <dbReference type="ARBA" id="ARBA00023065"/>
    </source>
</evidence>
<comment type="function">
    <text evidence="10">Channel that opens in response to stretch forces in the membrane lipid bilayer. May participate in the regulation of osmotic pressure changes within the cell.</text>
</comment>
<evidence type="ECO:0000256" key="8">
    <source>
        <dbReference type="ARBA" id="ARBA00023136"/>
    </source>
</evidence>
<comment type="similarity">
    <text evidence="2 10">Belongs to the MscL family.</text>
</comment>
<accession>A0ABY3PSM9</accession>
<organism evidence="11 12">
    <name type="scientific">Gloeobacter morelensis MG652769</name>
    <dbReference type="NCBI Taxonomy" id="2781736"/>
    <lineage>
        <taxon>Bacteria</taxon>
        <taxon>Bacillati</taxon>
        <taxon>Cyanobacteriota</taxon>
        <taxon>Cyanophyceae</taxon>
        <taxon>Gloeobacterales</taxon>
        <taxon>Gloeobacteraceae</taxon>
        <taxon>Gloeobacter</taxon>
        <taxon>Gloeobacter morelensis</taxon>
    </lineage>
</organism>
<evidence type="ECO:0000256" key="5">
    <source>
        <dbReference type="ARBA" id="ARBA00022692"/>
    </source>
</evidence>
<dbReference type="PANTHER" id="PTHR30266">
    <property type="entry name" value="MECHANOSENSITIVE CHANNEL MSCL"/>
    <property type="match status" value="1"/>
</dbReference>